<feature type="domain" description="Sialate O-acetylesterase" evidence="2">
    <location>
        <begin position="382"/>
        <end position="498"/>
    </location>
</feature>
<dbReference type="Pfam" id="PF03629">
    <property type="entry name" value="SASA"/>
    <property type="match status" value="2"/>
</dbReference>
<dbReference type="GO" id="GO:0001681">
    <property type="term" value="F:sialate O-acetylesterase activity"/>
    <property type="evidence" value="ECO:0007669"/>
    <property type="project" value="UniProtKB-EC"/>
</dbReference>
<dbReference type="SUPFAM" id="SSF49785">
    <property type="entry name" value="Galactose-binding domain-like"/>
    <property type="match status" value="1"/>
</dbReference>
<dbReference type="RefSeq" id="WP_204466510.1">
    <property type="nucleotide sequence ID" value="NZ_JAFBCV010000007.1"/>
</dbReference>
<reference evidence="3" key="1">
    <citation type="submission" date="2021-01" db="EMBL/GenBank/DDBJ databases">
        <title>Genomic Encyclopedia of Type Strains, Phase IV (KMG-IV): sequencing the most valuable type-strain genomes for metagenomic binning, comparative biology and taxonomic classification.</title>
        <authorList>
            <person name="Goeker M."/>
        </authorList>
    </citation>
    <scope>NUCLEOTIDE SEQUENCE</scope>
    <source>
        <strain evidence="3">DSM 21943</strain>
    </source>
</reference>
<dbReference type="Gene3D" id="3.40.50.1110">
    <property type="entry name" value="SGNH hydrolase"/>
    <property type="match status" value="2"/>
</dbReference>
<evidence type="ECO:0000313" key="4">
    <source>
        <dbReference type="Proteomes" id="UP001179280"/>
    </source>
</evidence>
<gene>
    <name evidence="3" type="ORF">JOC54_002472</name>
</gene>
<dbReference type="SUPFAM" id="SSF52266">
    <property type="entry name" value="SGNH hydrolase"/>
    <property type="match status" value="1"/>
</dbReference>
<dbReference type="PANTHER" id="PTHR22901:SF0">
    <property type="entry name" value="SIALATE O-ACETYLESTERASE"/>
    <property type="match status" value="1"/>
</dbReference>
<proteinExistence type="predicted"/>
<dbReference type="EMBL" id="JAFBCV010000007">
    <property type="protein sequence ID" value="MBM7839201.1"/>
    <property type="molecule type" value="Genomic_DNA"/>
</dbReference>
<feature type="domain" description="Sialate O-acetylesterase" evidence="2">
    <location>
        <begin position="77"/>
        <end position="194"/>
    </location>
</feature>
<dbReference type="InterPro" id="IPR036514">
    <property type="entry name" value="SGNH_hydro_sf"/>
</dbReference>
<keyword evidence="1 3" id="KW-0378">Hydrolase</keyword>
<dbReference type="PANTHER" id="PTHR22901">
    <property type="entry name" value="SIALATE O-ACETYLESTERASE"/>
    <property type="match status" value="1"/>
</dbReference>
<evidence type="ECO:0000259" key="2">
    <source>
        <dbReference type="Pfam" id="PF03629"/>
    </source>
</evidence>
<accession>A0ABS2SW10</accession>
<dbReference type="Proteomes" id="UP001179280">
    <property type="component" value="Unassembled WGS sequence"/>
</dbReference>
<sequence length="612" mass="68375">MLSNGMVIQRNKPYPIRGNSEPHANVSASFRDTLYQAKADAQGDWTITLPSFPAGGPYELTIVEAKTTVISDILIGDVWILGGQSNMELPIKRTLDRHQKDIENHHYPFIRQFNVPQVYDFSGPCSTIIKGDWIQATGEAIDHFSAVGYFFALAISQSENVPIGLILTAVGGTPAHAWVSEASYRQTLPDAAKLAEVQHPLHVQETIAADSKRIDQWHYKLNATDPGLKKPVWYQQTEWTKQWTSIQLPTRFTESLLNYRGSIWFRKEFHLYSEQATATSSLLKLGTIVDADETYLNGELVGQTGYKYPPRRYSIRSNLLKPGKNVLIVRVICKESTGGFVANMPYELNLLDQSIDLSGEWHYRVGAQLEPLQPQTFFQTKPTGLYNGMIAPLKQHPITGFLWYQGESDTQAPAHYEEMFQAVINDWRTLFQQGDLPFLFVQLANFKADTAEENWPIIREKQRRSLNTTGTAMAVTIDVGEENDLHPQNKKAVGERLALCAKHYAYGKSLVFSGPAFSHVERTGAVLIVSFTEVGGGLIGRNSVLTGFSLCGEDGVFHPAHASIHGDTVHVHHPRIQVPLHARYGWSANPRDASLYNKEGLPAAPFTTEDSI</sequence>
<protein>
    <submittedName>
        <fullName evidence="3">Sialate O-acetylesterase</fullName>
        <ecNumber evidence="3">3.1.1.53</ecNumber>
    </submittedName>
</protein>
<dbReference type="EC" id="3.1.1.53" evidence="3"/>
<organism evidence="3 4">
    <name type="scientific">Shouchella xiaoxiensis</name>
    <dbReference type="NCBI Taxonomy" id="766895"/>
    <lineage>
        <taxon>Bacteria</taxon>
        <taxon>Bacillati</taxon>
        <taxon>Bacillota</taxon>
        <taxon>Bacilli</taxon>
        <taxon>Bacillales</taxon>
        <taxon>Bacillaceae</taxon>
        <taxon>Shouchella</taxon>
    </lineage>
</organism>
<dbReference type="InterPro" id="IPR008979">
    <property type="entry name" value="Galactose-bd-like_sf"/>
</dbReference>
<comment type="caution">
    <text evidence="3">The sequence shown here is derived from an EMBL/GenBank/DDBJ whole genome shotgun (WGS) entry which is preliminary data.</text>
</comment>
<name>A0ABS2SW10_9BACI</name>
<dbReference type="InterPro" id="IPR005181">
    <property type="entry name" value="SASA"/>
</dbReference>
<evidence type="ECO:0000313" key="3">
    <source>
        <dbReference type="EMBL" id="MBM7839201.1"/>
    </source>
</evidence>
<dbReference type="InterPro" id="IPR039329">
    <property type="entry name" value="SIAE"/>
</dbReference>
<keyword evidence="4" id="KW-1185">Reference proteome</keyword>
<evidence type="ECO:0000256" key="1">
    <source>
        <dbReference type="ARBA" id="ARBA00022801"/>
    </source>
</evidence>